<dbReference type="PANTHER" id="PTHR33643:SF1">
    <property type="entry name" value="UREASE ACCESSORY PROTEIN D"/>
    <property type="match status" value="1"/>
</dbReference>
<name>A0A285VND8_9GAMM</name>
<dbReference type="HAMAP" id="MF_01384">
    <property type="entry name" value="UreD"/>
    <property type="match status" value="1"/>
</dbReference>
<dbReference type="AlphaFoldDB" id="A0A285VND8"/>
<evidence type="ECO:0000256" key="1">
    <source>
        <dbReference type="ARBA" id="ARBA00007177"/>
    </source>
</evidence>
<evidence type="ECO:0000256" key="5">
    <source>
        <dbReference type="SAM" id="MobiDB-lite"/>
    </source>
</evidence>
<evidence type="ECO:0000313" key="7">
    <source>
        <dbReference type="Proteomes" id="UP000219023"/>
    </source>
</evidence>
<evidence type="ECO:0000256" key="3">
    <source>
        <dbReference type="ARBA" id="ARBA00023186"/>
    </source>
</evidence>
<sequence>MTDLSFPSHAPPPDESPGKTSSGGSGHRFDTQRHWAASLSLGFRARDGRTRMTRARHHGPLRVQRPFYPESGRIDEPSYAKPPYAEPCHVYLLHPPGGLVSGDELRIDIEAESGAHALLTTPAATKLYRADSHGVSWGQHTHLAVRPGALLEWLPQETLCFDGARGVQSTTLDVQGDGRCVGWEVLALGRPASQLPFVSGRVEQRFALTRDGRPLWIERQPLDPMHSRFHGYWGQGRSTVQATLWAVGLDDPAAAVEALRQWLPASRNWAVTQRLDVLLLRYLGDERNAAWEICQQAWELLRPWLSSRQASVPRIWMT</sequence>
<evidence type="ECO:0000256" key="4">
    <source>
        <dbReference type="HAMAP-Rule" id="MF_01384"/>
    </source>
</evidence>
<dbReference type="RefSeq" id="WP_097023023.1">
    <property type="nucleotide sequence ID" value="NZ_OBQJ01000005.1"/>
</dbReference>
<dbReference type="PANTHER" id="PTHR33643">
    <property type="entry name" value="UREASE ACCESSORY PROTEIN D"/>
    <property type="match status" value="1"/>
</dbReference>
<keyword evidence="2 4" id="KW-0996">Nickel insertion</keyword>
<dbReference type="EMBL" id="OBQJ01000005">
    <property type="protein sequence ID" value="SOC55572.1"/>
    <property type="molecule type" value="Genomic_DNA"/>
</dbReference>
<comment type="function">
    <text evidence="4">Required for maturation of urease via the functional incorporation of the urease nickel metallocenter.</text>
</comment>
<evidence type="ECO:0000313" key="6">
    <source>
        <dbReference type="EMBL" id="SOC55572.1"/>
    </source>
</evidence>
<keyword evidence="3 4" id="KW-0143">Chaperone</keyword>
<organism evidence="6 7">
    <name type="scientific">Chromohalobacter canadensis</name>
    <dbReference type="NCBI Taxonomy" id="141389"/>
    <lineage>
        <taxon>Bacteria</taxon>
        <taxon>Pseudomonadati</taxon>
        <taxon>Pseudomonadota</taxon>
        <taxon>Gammaproteobacteria</taxon>
        <taxon>Oceanospirillales</taxon>
        <taxon>Halomonadaceae</taxon>
        <taxon>Chromohalobacter</taxon>
    </lineage>
</organism>
<dbReference type="Pfam" id="PF01774">
    <property type="entry name" value="UreD"/>
    <property type="match status" value="1"/>
</dbReference>
<dbReference type="GO" id="GO:0005737">
    <property type="term" value="C:cytoplasm"/>
    <property type="evidence" value="ECO:0007669"/>
    <property type="project" value="UniProtKB-SubCell"/>
</dbReference>
<gene>
    <name evidence="4" type="primary">ureD</name>
    <name evidence="6" type="ORF">SAMN05421509_105210</name>
</gene>
<feature type="region of interest" description="Disordered" evidence="5">
    <location>
        <begin position="1"/>
        <end position="29"/>
    </location>
</feature>
<proteinExistence type="inferred from homology"/>
<evidence type="ECO:0000256" key="2">
    <source>
        <dbReference type="ARBA" id="ARBA00022988"/>
    </source>
</evidence>
<comment type="subunit">
    <text evidence="4">UreD, UreF and UreG form a complex that acts as a GTP-hydrolysis-dependent molecular chaperone, activating the urease apoprotein by helping to assemble the nickel containing metallocenter of UreC. The UreE protein probably delivers the nickel.</text>
</comment>
<accession>A0A285VND8</accession>
<comment type="subcellular location">
    <subcellularLocation>
        <location evidence="4">Cytoplasm</location>
    </subcellularLocation>
</comment>
<protein>
    <recommendedName>
        <fullName evidence="4">Urease accessory protein UreD</fullName>
    </recommendedName>
</protein>
<dbReference type="OrthoDB" id="9798842at2"/>
<dbReference type="InterPro" id="IPR002669">
    <property type="entry name" value="UreD"/>
</dbReference>
<dbReference type="GO" id="GO:0016151">
    <property type="term" value="F:nickel cation binding"/>
    <property type="evidence" value="ECO:0007669"/>
    <property type="project" value="UniProtKB-UniRule"/>
</dbReference>
<comment type="similarity">
    <text evidence="1 4">Belongs to the UreD family.</text>
</comment>
<dbReference type="Proteomes" id="UP000219023">
    <property type="component" value="Unassembled WGS sequence"/>
</dbReference>
<reference evidence="6 7" key="1">
    <citation type="submission" date="2017-08" db="EMBL/GenBank/DDBJ databases">
        <authorList>
            <person name="de Groot N.N."/>
        </authorList>
    </citation>
    <scope>NUCLEOTIDE SEQUENCE [LARGE SCALE GENOMIC DNA]</scope>
    <source>
        <strain evidence="6 7">USBA 855</strain>
    </source>
</reference>
<keyword evidence="4" id="KW-0963">Cytoplasm</keyword>